<dbReference type="Proteomes" id="UP000337909">
    <property type="component" value="Unassembled WGS sequence"/>
</dbReference>
<dbReference type="AlphaFoldDB" id="A0A5E7EG83"/>
<organism evidence="1 2">
    <name type="scientific">Pseudomonas fluorescens</name>
    <dbReference type="NCBI Taxonomy" id="294"/>
    <lineage>
        <taxon>Bacteria</taxon>
        <taxon>Pseudomonadati</taxon>
        <taxon>Pseudomonadota</taxon>
        <taxon>Gammaproteobacteria</taxon>
        <taxon>Pseudomonadales</taxon>
        <taxon>Pseudomonadaceae</taxon>
        <taxon>Pseudomonas</taxon>
    </lineage>
</organism>
<sequence length="57" mass="6137">MFDVNGSNLEQYTERFAAQLANPDRPVALGEAPSGLSSRWSMAGLLWAGIVACLLIQ</sequence>
<evidence type="ECO:0000313" key="2">
    <source>
        <dbReference type="Proteomes" id="UP000337909"/>
    </source>
</evidence>
<dbReference type="RefSeq" id="WP_191624392.1">
    <property type="nucleotide sequence ID" value="NZ_CABVHQ010000058.1"/>
</dbReference>
<proteinExistence type="predicted"/>
<gene>
    <name evidence="1" type="ORF">PS691_04544</name>
</gene>
<evidence type="ECO:0000313" key="1">
    <source>
        <dbReference type="EMBL" id="VVO25780.1"/>
    </source>
</evidence>
<name>A0A5E7EG83_PSEFL</name>
<accession>A0A5E7EG83</accession>
<reference evidence="1 2" key="1">
    <citation type="submission" date="2019-09" db="EMBL/GenBank/DDBJ databases">
        <authorList>
            <person name="Chandra G."/>
            <person name="Truman W A."/>
        </authorList>
    </citation>
    <scope>NUCLEOTIDE SEQUENCE [LARGE SCALE GENOMIC DNA]</scope>
    <source>
        <strain evidence="1">PS691</strain>
    </source>
</reference>
<dbReference type="EMBL" id="CABVHQ010000058">
    <property type="protein sequence ID" value="VVO25780.1"/>
    <property type="molecule type" value="Genomic_DNA"/>
</dbReference>
<protein>
    <submittedName>
        <fullName evidence="1">Uncharacterized protein</fullName>
    </submittedName>
</protein>